<proteinExistence type="predicted"/>
<evidence type="ECO:0000313" key="2">
    <source>
        <dbReference type="Proteomes" id="UP001199044"/>
    </source>
</evidence>
<dbReference type="Proteomes" id="UP001199044">
    <property type="component" value="Unassembled WGS sequence"/>
</dbReference>
<sequence>MTNNDVLRLVRSALFIKENHIVKIFALANSNVSANQVAQWLNKDNDSNAKMSDSKLASFLNGLIIDKRGARDGEQPKPEAHLNNNMIFQKLRIALNLKTEDMLNILETVGIELTKYELGAYFRKPDNKHYKQCDDETLREFLFGVKLQSNPDATLED</sequence>
<protein>
    <submittedName>
        <fullName evidence="1">DUF1456 family protein</fullName>
    </submittedName>
</protein>
<comment type="caution">
    <text evidence="1">The sequence shown here is derived from an EMBL/GenBank/DDBJ whole genome shotgun (WGS) entry which is preliminary data.</text>
</comment>
<accession>A0ABS7YSJ2</accession>
<dbReference type="PANTHER" id="PTHR37805">
    <property type="entry name" value="CYTOPLASMIC PROTEIN-RELATED"/>
    <property type="match status" value="1"/>
</dbReference>
<dbReference type="EMBL" id="JAIWIU010000191">
    <property type="protein sequence ID" value="MCA2018659.1"/>
    <property type="molecule type" value="Genomic_DNA"/>
</dbReference>
<dbReference type="Pfam" id="PF07308">
    <property type="entry name" value="DUF1456"/>
    <property type="match status" value="2"/>
</dbReference>
<name>A0ABS7YSJ2_9VIBR</name>
<dbReference type="PANTHER" id="PTHR37805:SF1">
    <property type="entry name" value="CYTOPLASMIC PROTEIN"/>
    <property type="match status" value="1"/>
</dbReference>
<reference evidence="2" key="1">
    <citation type="submission" date="2023-07" db="EMBL/GenBank/DDBJ databases">
        <title>Molecular identification of indigenous halophilic bacteria isolated from red sea cost, biodegradation of synthetic dyes and assessment of degraded metabolite toxicity.</title>
        <authorList>
            <person name="Chaieb K."/>
            <person name="Altayb H.N."/>
        </authorList>
    </citation>
    <scope>NUCLEOTIDE SEQUENCE [LARGE SCALE GENOMIC DNA]</scope>
    <source>
        <strain evidence="2">K20</strain>
    </source>
</reference>
<dbReference type="RefSeq" id="WP_068715972.1">
    <property type="nucleotide sequence ID" value="NZ_AP014635.1"/>
</dbReference>
<dbReference type="InterPro" id="IPR009921">
    <property type="entry name" value="YehS-like"/>
</dbReference>
<evidence type="ECO:0000313" key="1">
    <source>
        <dbReference type="EMBL" id="MCA2018659.1"/>
    </source>
</evidence>
<organism evidence="1 2">
    <name type="scientific">Vibrio tritonius</name>
    <dbReference type="NCBI Taxonomy" id="1435069"/>
    <lineage>
        <taxon>Bacteria</taxon>
        <taxon>Pseudomonadati</taxon>
        <taxon>Pseudomonadota</taxon>
        <taxon>Gammaproteobacteria</taxon>
        <taxon>Vibrionales</taxon>
        <taxon>Vibrionaceae</taxon>
        <taxon>Vibrio</taxon>
    </lineage>
</organism>
<keyword evidence="2" id="KW-1185">Reference proteome</keyword>
<gene>
    <name evidence="1" type="ORF">LDJ79_21265</name>
</gene>